<organism evidence="1 2">
    <name type="scientific">Pseudomonas alliivorans</name>
    <dbReference type="NCBI Taxonomy" id="2810613"/>
    <lineage>
        <taxon>Bacteria</taxon>
        <taxon>Pseudomonadati</taxon>
        <taxon>Pseudomonadota</taxon>
        <taxon>Gammaproteobacteria</taxon>
        <taxon>Pseudomonadales</taxon>
        <taxon>Pseudomonadaceae</taxon>
        <taxon>Pseudomonas</taxon>
    </lineage>
</organism>
<dbReference type="EMBL" id="JAFFZW010000001">
    <property type="protein sequence ID" value="MBP0944211.1"/>
    <property type="molecule type" value="Genomic_DNA"/>
</dbReference>
<gene>
    <name evidence="1" type="ORF">JTJ32_02575</name>
</gene>
<dbReference type="Proteomes" id="UP000673197">
    <property type="component" value="Unassembled WGS sequence"/>
</dbReference>
<protein>
    <submittedName>
        <fullName evidence="1">Uncharacterized protein</fullName>
    </submittedName>
</protein>
<name>A0ABS4C0Q5_9PSED</name>
<proteinExistence type="predicted"/>
<accession>A0ABS4C0Q5</accession>
<reference evidence="1 2" key="1">
    <citation type="journal article" date="2022" name="Syst. Appl. Microbiol.">
        <title>Pseudomonas alliivorans sp. nov., a plant-pathogenic bacterium isolated from onion foliage in Georgia, USA.</title>
        <authorList>
            <person name="Zhao M."/>
            <person name="Tyson C."/>
            <person name="Chen H.C."/>
            <person name="Paudel S."/>
            <person name="Gitaitis R."/>
            <person name="Kvitko B."/>
            <person name="Dutta B."/>
        </authorList>
    </citation>
    <scope>NUCLEOTIDE SEQUENCE [LARGE SCALE GENOMIC DNA]</scope>
    <source>
        <strain evidence="1 2">20GA0068</strain>
    </source>
</reference>
<keyword evidence="2" id="KW-1185">Reference proteome</keyword>
<sequence>MHVNVSLLVAEGLPRLRHVAGPDHDSGSLPQLNVQESASSMKLAQGRKQLAGD</sequence>
<evidence type="ECO:0000313" key="1">
    <source>
        <dbReference type="EMBL" id="MBP0944211.1"/>
    </source>
</evidence>
<dbReference type="RefSeq" id="WP_210040680.1">
    <property type="nucleotide sequence ID" value="NZ_JAFFZW010000001.1"/>
</dbReference>
<evidence type="ECO:0000313" key="2">
    <source>
        <dbReference type="Proteomes" id="UP000673197"/>
    </source>
</evidence>
<comment type="caution">
    <text evidence="1">The sequence shown here is derived from an EMBL/GenBank/DDBJ whole genome shotgun (WGS) entry which is preliminary data.</text>
</comment>